<dbReference type="InterPro" id="IPR004812">
    <property type="entry name" value="Efflux_drug-R_Bcr/CmlA"/>
</dbReference>
<dbReference type="Gene3D" id="1.20.1720.10">
    <property type="entry name" value="Multidrug resistance protein D"/>
    <property type="match status" value="1"/>
</dbReference>
<dbReference type="AlphaFoldDB" id="A0A1H2W8X8"/>
<dbReference type="GO" id="GO:1990961">
    <property type="term" value="P:xenobiotic detoxification by transmembrane export across the plasma membrane"/>
    <property type="evidence" value="ECO:0007669"/>
    <property type="project" value="InterPro"/>
</dbReference>
<comment type="similarity">
    <text evidence="2 8">Belongs to the major facilitator superfamily. Bcr/CmlA family.</text>
</comment>
<evidence type="ECO:0000256" key="5">
    <source>
        <dbReference type="ARBA" id="ARBA00022692"/>
    </source>
</evidence>
<accession>A0A1H2W8X8</accession>
<dbReference type="FunFam" id="1.20.1720.10:FF:000005">
    <property type="entry name" value="Bcr/CflA family efflux transporter"/>
    <property type="match status" value="1"/>
</dbReference>
<dbReference type="PANTHER" id="PTHR23502">
    <property type="entry name" value="MAJOR FACILITATOR SUPERFAMILY"/>
    <property type="match status" value="1"/>
</dbReference>
<evidence type="ECO:0000256" key="8">
    <source>
        <dbReference type="RuleBase" id="RU365088"/>
    </source>
</evidence>
<protein>
    <recommendedName>
        <fullName evidence="8">Bcr/CflA family efflux transporter</fullName>
    </recommendedName>
</protein>
<dbReference type="PROSITE" id="PS50850">
    <property type="entry name" value="MFS"/>
    <property type="match status" value="1"/>
</dbReference>
<dbReference type="InterPro" id="IPR036259">
    <property type="entry name" value="MFS_trans_sf"/>
</dbReference>
<dbReference type="STRING" id="89784.SAMN04489725_11412"/>
<feature type="transmembrane region" description="Helical" evidence="8">
    <location>
        <begin position="45"/>
        <end position="65"/>
    </location>
</feature>
<dbReference type="GO" id="GO:0042910">
    <property type="term" value="F:xenobiotic transmembrane transporter activity"/>
    <property type="evidence" value="ECO:0007669"/>
    <property type="project" value="InterPro"/>
</dbReference>
<feature type="transmembrane region" description="Helical" evidence="8">
    <location>
        <begin position="213"/>
        <end position="236"/>
    </location>
</feature>
<organism evidence="10 11">
    <name type="scientific">Alicyclobacillus hesperidum</name>
    <dbReference type="NCBI Taxonomy" id="89784"/>
    <lineage>
        <taxon>Bacteria</taxon>
        <taxon>Bacillati</taxon>
        <taxon>Bacillota</taxon>
        <taxon>Bacilli</taxon>
        <taxon>Bacillales</taxon>
        <taxon>Alicyclobacillaceae</taxon>
        <taxon>Alicyclobacillus</taxon>
    </lineage>
</organism>
<evidence type="ECO:0000313" key="10">
    <source>
        <dbReference type="EMBL" id="SDW77001.1"/>
    </source>
</evidence>
<feature type="domain" description="Major facilitator superfamily (MFS) profile" evidence="9">
    <location>
        <begin position="10"/>
        <end position="395"/>
    </location>
</feature>
<feature type="transmembrane region" description="Helical" evidence="8">
    <location>
        <begin position="77"/>
        <end position="95"/>
    </location>
</feature>
<dbReference type="Pfam" id="PF07690">
    <property type="entry name" value="MFS_1"/>
    <property type="match status" value="1"/>
</dbReference>
<evidence type="ECO:0000256" key="6">
    <source>
        <dbReference type="ARBA" id="ARBA00022989"/>
    </source>
</evidence>
<evidence type="ECO:0000256" key="2">
    <source>
        <dbReference type="ARBA" id="ARBA00006236"/>
    </source>
</evidence>
<gene>
    <name evidence="10" type="ORF">SAMN04489725_11412</name>
</gene>
<feature type="transmembrane region" description="Helical" evidence="8">
    <location>
        <begin position="133"/>
        <end position="158"/>
    </location>
</feature>
<evidence type="ECO:0000256" key="4">
    <source>
        <dbReference type="ARBA" id="ARBA00022475"/>
    </source>
</evidence>
<sequence length="402" mass="42727">MKANTRHVRLALMLAMFSGLGPFTFDMYLPSFPQMVKFFATSASTVQVSLTACLLGLALGQITMGALSDVHGRRKPLIIAMVMYCLSSLACAVAPNIGVFIALRFVQGFAVSAGTIASAIARDTYNGTELTKFFSLISVMSSVAPLLAPLAGSAIISFTKWEGVFYLLAILGFILSIATTWRLKETLPEDKRIHSNIGQMVGNFKTLLGNRVFMGYVLAQGFMLGGVFAYVAGTPFVYQKIYGVSPQVFSMLFALNGIVLITASQVVRKLAGRMPEHRILHFGLGLSFAATVAVLVVIWAHGPLFTLVIPLVCYVAAMGTIGPVSFTLAMASQGHIAGSASALLGVIPFLLGCISSPLVGIAGEYSAVPLGVILFMASVLAMSSYMWLSARRNTDVSTAASM</sequence>
<name>A0A1H2W8X8_9BACL</name>
<feature type="transmembrane region" description="Helical" evidence="8">
    <location>
        <begin position="164"/>
        <end position="183"/>
    </location>
</feature>
<dbReference type="EMBL" id="FNOJ01000014">
    <property type="protein sequence ID" value="SDW77001.1"/>
    <property type="molecule type" value="Genomic_DNA"/>
</dbReference>
<evidence type="ECO:0000256" key="1">
    <source>
        <dbReference type="ARBA" id="ARBA00004651"/>
    </source>
</evidence>
<feature type="transmembrane region" description="Helical" evidence="8">
    <location>
        <begin position="7"/>
        <end position="25"/>
    </location>
</feature>
<evidence type="ECO:0000256" key="3">
    <source>
        <dbReference type="ARBA" id="ARBA00022448"/>
    </source>
</evidence>
<feature type="transmembrane region" description="Helical" evidence="8">
    <location>
        <begin position="368"/>
        <end position="388"/>
    </location>
</feature>
<dbReference type="GO" id="GO:0005886">
    <property type="term" value="C:plasma membrane"/>
    <property type="evidence" value="ECO:0007669"/>
    <property type="project" value="UniProtKB-SubCell"/>
</dbReference>
<feature type="transmembrane region" description="Helical" evidence="8">
    <location>
        <begin position="307"/>
        <end position="330"/>
    </location>
</feature>
<dbReference type="SUPFAM" id="SSF103473">
    <property type="entry name" value="MFS general substrate transporter"/>
    <property type="match status" value="1"/>
</dbReference>
<proteinExistence type="inferred from homology"/>
<keyword evidence="6 8" id="KW-1133">Transmembrane helix</keyword>
<dbReference type="PANTHER" id="PTHR23502:SF132">
    <property type="entry name" value="POLYAMINE TRANSPORTER 2-RELATED"/>
    <property type="match status" value="1"/>
</dbReference>
<dbReference type="Proteomes" id="UP000182589">
    <property type="component" value="Unassembled WGS sequence"/>
</dbReference>
<dbReference type="NCBIfam" id="TIGR00710">
    <property type="entry name" value="efflux_Bcr_CflA"/>
    <property type="match status" value="1"/>
</dbReference>
<evidence type="ECO:0000256" key="7">
    <source>
        <dbReference type="ARBA" id="ARBA00023136"/>
    </source>
</evidence>
<keyword evidence="5 8" id="KW-0812">Transmembrane</keyword>
<reference evidence="11" key="1">
    <citation type="submission" date="2016-10" db="EMBL/GenBank/DDBJ databases">
        <authorList>
            <person name="Varghese N."/>
        </authorList>
    </citation>
    <scope>NUCLEOTIDE SEQUENCE [LARGE SCALE GENOMIC DNA]</scope>
    <source>
        <strain evidence="11">DSM 12489</strain>
    </source>
</reference>
<dbReference type="InterPro" id="IPR011701">
    <property type="entry name" value="MFS"/>
</dbReference>
<keyword evidence="11" id="KW-1185">Reference proteome</keyword>
<feature type="transmembrane region" description="Helical" evidence="8">
    <location>
        <begin position="279"/>
        <end position="301"/>
    </location>
</feature>
<keyword evidence="4 8" id="KW-1003">Cell membrane</keyword>
<dbReference type="RefSeq" id="WP_074693423.1">
    <property type="nucleotide sequence ID" value="NZ_FNOJ01000014.1"/>
</dbReference>
<evidence type="ECO:0000313" key="11">
    <source>
        <dbReference type="Proteomes" id="UP000182589"/>
    </source>
</evidence>
<dbReference type="CDD" id="cd17320">
    <property type="entry name" value="MFS_MdfA_MDR_like"/>
    <property type="match status" value="1"/>
</dbReference>
<feature type="transmembrane region" description="Helical" evidence="8">
    <location>
        <begin position="248"/>
        <end position="267"/>
    </location>
</feature>
<dbReference type="InterPro" id="IPR020846">
    <property type="entry name" value="MFS_dom"/>
</dbReference>
<feature type="transmembrane region" description="Helical" evidence="8">
    <location>
        <begin position="101"/>
        <end position="121"/>
    </location>
</feature>
<evidence type="ECO:0000259" key="9">
    <source>
        <dbReference type="PROSITE" id="PS50850"/>
    </source>
</evidence>
<keyword evidence="7 8" id="KW-0472">Membrane</keyword>
<comment type="subcellular location">
    <subcellularLocation>
        <location evidence="1 8">Cell membrane</location>
        <topology evidence="1 8">Multi-pass membrane protein</topology>
    </subcellularLocation>
</comment>
<keyword evidence="3 8" id="KW-0813">Transport</keyword>
<feature type="transmembrane region" description="Helical" evidence="8">
    <location>
        <begin position="342"/>
        <end position="362"/>
    </location>
</feature>